<keyword evidence="1" id="KW-0472">Membrane</keyword>
<name>A0AAP0HZD3_9MAGN</name>
<evidence type="ECO:0000313" key="3">
    <source>
        <dbReference type="Proteomes" id="UP001417504"/>
    </source>
</evidence>
<proteinExistence type="predicted"/>
<feature type="transmembrane region" description="Helical" evidence="1">
    <location>
        <begin position="12"/>
        <end position="31"/>
    </location>
</feature>
<feature type="transmembrane region" description="Helical" evidence="1">
    <location>
        <begin position="70"/>
        <end position="91"/>
    </location>
</feature>
<gene>
    <name evidence="2" type="ORF">Sjap_019073</name>
</gene>
<accession>A0AAP0HZD3</accession>
<evidence type="ECO:0000256" key="1">
    <source>
        <dbReference type="SAM" id="Phobius"/>
    </source>
</evidence>
<evidence type="ECO:0000313" key="2">
    <source>
        <dbReference type="EMBL" id="KAK9101819.1"/>
    </source>
</evidence>
<protein>
    <submittedName>
        <fullName evidence="2">Uncharacterized protein</fullName>
    </submittedName>
</protein>
<sequence>MLFSTVLLLKPFFANNLWGLSIILSLIMYAASTSHYTAWHQRFATHITSFGFVESKADASLFVYKHGTSIAYLLLYVQSISKGAVLGWMYVHIGLNRHWSKKIVSNENMDWHCVGDVA</sequence>
<keyword evidence="1" id="KW-1133">Transmembrane helix</keyword>
<dbReference type="Proteomes" id="UP001417504">
    <property type="component" value="Unassembled WGS sequence"/>
</dbReference>
<keyword evidence="1" id="KW-0812">Transmembrane</keyword>
<reference evidence="2 3" key="1">
    <citation type="submission" date="2024-01" db="EMBL/GenBank/DDBJ databases">
        <title>Genome assemblies of Stephania.</title>
        <authorList>
            <person name="Yang L."/>
        </authorList>
    </citation>
    <scope>NUCLEOTIDE SEQUENCE [LARGE SCALE GENOMIC DNA]</scope>
    <source>
        <strain evidence="2">QJT</strain>
        <tissue evidence="2">Leaf</tissue>
    </source>
</reference>
<dbReference type="EMBL" id="JBBNAE010000008">
    <property type="protein sequence ID" value="KAK9101819.1"/>
    <property type="molecule type" value="Genomic_DNA"/>
</dbReference>
<organism evidence="2 3">
    <name type="scientific">Stephania japonica</name>
    <dbReference type="NCBI Taxonomy" id="461633"/>
    <lineage>
        <taxon>Eukaryota</taxon>
        <taxon>Viridiplantae</taxon>
        <taxon>Streptophyta</taxon>
        <taxon>Embryophyta</taxon>
        <taxon>Tracheophyta</taxon>
        <taxon>Spermatophyta</taxon>
        <taxon>Magnoliopsida</taxon>
        <taxon>Ranunculales</taxon>
        <taxon>Menispermaceae</taxon>
        <taxon>Menispermoideae</taxon>
        <taxon>Cissampelideae</taxon>
        <taxon>Stephania</taxon>
    </lineage>
</organism>
<comment type="caution">
    <text evidence="2">The sequence shown here is derived from an EMBL/GenBank/DDBJ whole genome shotgun (WGS) entry which is preliminary data.</text>
</comment>
<keyword evidence="3" id="KW-1185">Reference proteome</keyword>
<dbReference type="AlphaFoldDB" id="A0AAP0HZD3"/>